<keyword evidence="2" id="KW-1185">Reference proteome</keyword>
<protein>
    <recommendedName>
        <fullName evidence="3">WD40 repeat-like protein</fullName>
    </recommendedName>
</protein>
<dbReference type="PANTHER" id="PTHR22806:SF0">
    <property type="entry name" value="NUCLEOPORIN NUP37"/>
    <property type="match status" value="1"/>
</dbReference>
<dbReference type="AlphaFoldDB" id="A0AA39KE75"/>
<reference evidence="1" key="1">
    <citation type="submission" date="2023-06" db="EMBL/GenBank/DDBJ databases">
        <authorList>
            <consortium name="Lawrence Berkeley National Laboratory"/>
            <person name="Ahrendt S."/>
            <person name="Sahu N."/>
            <person name="Indic B."/>
            <person name="Wong-Bajracharya J."/>
            <person name="Merenyi Z."/>
            <person name="Ke H.-M."/>
            <person name="Monk M."/>
            <person name="Kocsube S."/>
            <person name="Drula E."/>
            <person name="Lipzen A."/>
            <person name="Balint B."/>
            <person name="Henrissat B."/>
            <person name="Andreopoulos B."/>
            <person name="Martin F.M."/>
            <person name="Harder C.B."/>
            <person name="Rigling D."/>
            <person name="Ford K.L."/>
            <person name="Foster G.D."/>
            <person name="Pangilinan J."/>
            <person name="Papanicolaou A."/>
            <person name="Barry K."/>
            <person name="LaButti K."/>
            <person name="Viragh M."/>
            <person name="Koriabine M."/>
            <person name="Yan M."/>
            <person name="Riley R."/>
            <person name="Champramary S."/>
            <person name="Plett K.L."/>
            <person name="Tsai I.J."/>
            <person name="Slot J."/>
            <person name="Sipos G."/>
            <person name="Plett J."/>
            <person name="Nagy L.G."/>
            <person name="Grigoriev I.V."/>
        </authorList>
    </citation>
    <scope>NUCLEOTIDE SEQUENCE</scope>
    <source>
        <strain evidence="1">CCBAS 213</strain>
    </source>
</reference>
<name>A0AA39KE75_ARMTA</name>
<dbReference type="GO" id="GO:0031080">
    <property type="term" value="C:nuclear pore outer ring"/>
    <property type="evidence" value="ECO:0007669"/>
    <property type="project" value="InterPro"/>
</dbReference>
<organism evidence="1 2">
    <name type="scientific">Armillaria tabescens</name>
    <name type="common">Ringless honey mushroom</name>
    <name type="synonym">Agaricus tabescens</name>
    <dbReference type="NCBI Taxonomy" id="1929756"/>
    <lineage>
        <taxon>Eukaryota</taxon>
        <taxon>Fungi</taxon>
        <taxon>Dikarya</taxon>
        <taxon>Basidiomycota</taxon>
        <taxon>Agaricomycotina</taxon>
        <taxon>Agaricomycetes</taxon>
        <taxon>Agaricomycetidae</taxon>
        <taxon>Agaricales</taxon>
        <taxon>Marasmiineae</taxon>
        <taxon>Physalacriaceae</taxon>
        <taxon>Desarmillaria</taxon>
    </lineage>
</organism>
<dbReference type="Proteomes" id="UP001175211">
    <property type="component" value="Unassembled WGS sequence"/>
</dbReference>
<dbReference type="Gene3D" id="2.130.10.10">
    <property type="entry name" value="YVTN repeat-like/Quinoprotein amine dehydrogenase"/>
    <property type="match status" value="1"/>
</dbReference>
<dbReference type="RefSeq" id="XP_060331657.1">
    <property type="nucleotide sequence ID" value="XM_060481470.1"/>
</dbReference>
<evidence type="ECO:0008006" key="3">
    <source>
        <dbReference type="Google" id="ProtNLM"/>
    </source>
</evidence>
<evidence type="ECO:0000313" key="2">
    <source>
        <dbReference type="Proteomes" id="UP001175211"/>
    </source>
</evidence>
<comment type="caution">
    <text evidence="1">The sequence shown here is derived from an EMBL/GenBank/DDBJ whole genome shotgun (WGS) entry which is preliminary data.</text>
</comment>
<dbReference type="InterPro" id="IPR037626">
    <property type="entry name" value="NUP37"/>
</dbReference>
<dbReference type="PANTHER" id="PTHR22806">
    <property type="entry name" value="NUCLEOPORIN NUP37 P37 -RELATED"/>
    <property type="match status" value="1"/>
</dbReference>
<accession>A0AA39KE75</accession>
<dbReference type="GeneID" id="85365018"/>
<dbReference type="SUPFAM" id="SSF50978">
    <property type="entry name" value="WD40 repeat-like"/>
    <property type="match status" value="1"/>
</dbReference>
<sequence>MDYNHQTIIYVLTACKNDDAGDLVAIGGEHSVQVLLVKETGCESLAAFHIGSRITAIAWSPKTVSPSSSDNWVIELAAAGVDYGLHLLTKLPKDEENIFHFGGGLSGHHGKVNDMCFGGGRGSDASRYIATVSGNPFDSSVYFLPLTLCPDDKMLMVWNLLPSVDTASMLVSPVAHSGTASPPPRAQPTAYVIAFPHSLTSINSHPSTSKEFLVSDCKGSLFLTDWRSDPDDPDQDSWHNSSLVELVEPHALSEASLGRSLQWSGSVAWQRDSANIVGAVYGSKFSIWDLSKLQGGKPLTAGNSFPEGGDKFRWCYTYPDYFAISTQSPSKGALIHVHNLSYVHAQPEIFTVASRPHLVRDFDFLGLRGIPRLAVAVARTVVIFPIGVEP</sequence>
<proteinExistence type="predicted"/>
<dbReference type="InterPro" id="IPR015943">
    <property type="entry name" value="WD40/YVTN_repeat-like_dom_sf"/>
</dbReference>
<dbReference type="EMBL" id="JAUEPS010000014">
    <property type="protein sequence ID" value="KAK0459460.1"/>
    <property type="molecule type" value="Genomic_DNA"/>
</dbReference>
<evidence type="ECO:0000313" key="1">
    <source>
        <dbReference type="EMBL" id="KAK0459460.1"/>
    </source>
</evidence>
<dbReference type="InterPro" id="IPR036322">
    <property type="entry name" value="WD40_repeat_dom_sf"/>
</dbReference>
<gene>
    <name evidence="1" type="ORF">EV420DRAFT_268163</name>
</gene>